<organism evidence="2 3">
    <name type="scientific">Desulforapulum autotrophicum (strain ATCC 43914 / DSM 3382 / VKM B-1955 / HRM2)</name>
    <name type="common">Desulfobacterium autotrophicum</name>
    <dbReference type="NCBI Taxonomy" id="177437"/>
    <lineage>
        <taxon>Bacteria</taxon>
        <taxon>Pseudomonadati</taxon>
        <taxon>Thermodesulfobacteriota</taxon>
        <taxon>Desulfobacteria</taxon>
        <taxon>Desulfobacterales</taxon>
        <taxon>Desulfobacteraceae</taxon>
        <taxon>Desulforapulum</taxon>
    </lineage>
</organism>
<evidence type="ECO:0000259" key="1">
    <source>
        <dbReference type="PROSITE" id="PS51781"/>
    </source>
</evidence>
<dbReference type="PANTHER" id="PTHR34408:SF1">
    <property type="entry name" value="GLYCOSYL HYDROLASE FAMILY 19 DOMAIN-CONTAINING PROTEIN HI_1415"/>
    <property type="match status" value="1"/>
</dbReference>
<dbReference type="PROSITE" id="PS51781">
    <property type="entry name" value="SH3B"/>
    <property type="match status" value="1"/>
</dbReference>
<dbReference type="Proteomes" id="UP000000442">
    <property type="component" value="Chromosome"/>
</dbReference>
<dbReference type="SMART" id="SM00287">
    <property type="entry name" value="SH3b"/>
    <property type="match status" value="2"/>
</dbReference>
<evidence type="ECO:0000313" key="3">
    <source>
        <dbReference type="Proteomes" id="UP000000442"/>
    </source>
</evidence>
<dbReference type="HOGENOM" id="CLU_086360_3_1_7"/>
<reference evidence="2 3" key="1">
    <citation type="journal article" date="2009" name="Environ. Microbiol.">
        <title>Genome sequence of Desulfobacterium autotrophicum HRM2, a marine sulfate reducer oxidizing organic carbon completely to carbon dioxide.</title>
        <authorList>
            <person name="Strittmatter A.W."/>
            <person name="Liesegang H."/>
            <person name="Rabus R."/>
            <person name="Decker I."/>
            <person name="Amann J."/>
            <person name="Andres S."/>
            <person name="Henne A."/>
            <person name="Fricke W.F."/>
            <person name="Martinez-Arias R."/>
            <person name="Bartels D."/>
            <person name="Goesmann A."/>
            <person name="Krause L."/>
            <person name="Puehler A."/>
            <person name="Klenk H.P."/>
            <person name="Richter M."/>
            <person name="Schuler M."/>
            <person name="Gloeckner F.O."/>
            <person name="Meyerdierks A."/>
            <person name="Gottschalk G."/>
            <person name="Amann R."/>
        </authorList>
    </citation>
    <scope>NUCLEOTIDE SEQUENCE [LARGE SCALE GENOMIC DNA]</scope>
    <source>
        <strain evidence="3">ATCC 43914 / DSM 3382 / HRM2</strain>
    </source>
</reference>
<evidence type="ECO:0000313" key="2">
    <source>
        <dbReference type="EMBL" id="ACN14206.1"/>
    </source>
</evidence>
<dbReference type="EMBL" id="CP001087">
    <property type="protein sequence ID" value="ACN14206.1"/>
    <property type="molecule type" value="Genomic_DNA"/>
</dbReference>
<dbReference type="InterPro" id="IPR003646">
    <property type="entry name" value="SH3-like_bac-type"/>
</dbReference>
<proteinExistence type="predicted"/>
<dbReference type="PANTHER" id="PTHR34408">
    <property type="entry name" value="FAMILY PROTEIN, PUTATIVE-RELATED"/>
    <property type="match status" value="1"/>
</dbReference>
<dbReference type="STRING" id="177437.HRM2_10940"/>
<accession>C0QLC0</accession>
<gene>
    <name evidence="2" type="ordered locus">HRM2_10940</name>
</gene>
<keyword evidence="3" id="KW-1185">Reference proteome</keyword>
<protein>
    <recommendedName>
        <fullName evidence="1">SH3b domain-containing protein</fullName>
    </recommendedName>
</protein>
<dbReference type="Gene3D" id="2.30.30.40">
    <property type="entry name" value="SH3 Domains"/>
    <property type="match status" value="2"/>
</dbReference>
<name>C0QLC0_DESAH</name>
<dbReference type="eggNOG" id="COG3807">
    <property type="taxonomic scope" value="Bacteria"/>
</dbReference>
<dbReference type="KEGG" id="dat:HRM2_10940"/>
<sequence>MGKRNTGLCRDITLCVAIFFCMGAWFCQGAWAQERRCITSKIANVRSGPGTNYETLWQVETYYPILIVEKKDSWLKFKDFEGDMGWIHGSLVGDAPSVITVKSNCNVRSGPGPVHPIVFTVERGVPFKVLKQQSDWLEVEHGDGDRGWIYKPLVW</sequence>
<feature type="domain" description="SH3b" evidence="1">
    <location>
        <begin position="94"/>
        <end position="155"/>
    </location>
</feature>
<dbReference type="Pfam" id="PF06347">
    <property type="entry name" value="SH3_4"/>
    <property type="match status" value="2"/>
</dbReference>
<dbReference type="InterPro" id="IPR010466">
    <property type="entry name" value="DUF1058"/>
</dbReference>
<dbReference type="InterPro" id="IPR052354">
    <property type="entry name" value="Cell_Wall_Dynamics_Protein"/>
</dbReference>
<dbReference type="AlphaFoldDB" id="C0QLC0"/>